<reference evidence="2" key="1">
    <citation type="journal article" date="2019" name="Sci. Rep.">
        <title>Draft genome of Tanacetum cinerariifolium, the natural source of mosquito coil.</title>
        <authorList>
            <person name="Yamashiro T."/>
            <person name="Shiraishi A."/>
            <person name="Satake H."/>
            <person name="Nakayama K."/>
        </authorList>
    </citation>
    <scope>NUCLEOTIDE SEQUENCE</scope>
</reference>
<feature type="compositionally biased region" description="Basic and acidic residues" evidence="1">
    <location>
        <begin position="263"/>
        <end position="274"/>
    </location>
</feature>
<feature type="region of interest" description="Disordered" evidence="1">
    <location>
        <begin position="210"/>
        <end position="319"/>
    </location>
</feature>
<gene>
    <name evidence="2" type="ORF">Tci_016638</name>
</gene>
<organism evidence="2">
    <name type="scientific">Tanacetum cinerariifolium</name>
    <name type="common">Dalmatian daisy</name>
    <name type="synonym">Chrysanthemum cinerariifolium</name>
    <dbReference type="NCBI Taxonomy" id="118510"/>
    <lineage>
        <taxon>Eukaryota</taxon>
        <taxon>Viridiplantae</taxon>
        <taxon>Streptophyta</taxon>
        <taxon>Embryophyta</taxon>
        <taxon>Tracheophyta</taxon>
        <taxon>Spermatophyta</taxon>
        <taxon>Magnoliopsida</taxon>
        <taxon>eudicotyledons</taxon>
        <taxon>Gunneridae</taxon>
        <taxon>Pentapetalae</taxon>
        <taxon>asterids</taxon>
        <taxon>campanulids</taxon>
        <taxon>Asterales</taxon>
        <taxon>Asteraceae</taxon>
        <taxon>Asteroideae</taxon>
        <taxon>Anthemideae</taxon>
        <taxon>Anthemidinae</taxon>
        <taxon>Tanacetum</taxon>
    </lineage>
</organism>
<evidence type="ECO:0000256" key="1">
    <source>
        <dbReference type="SAM" id="MobiDB-lite"/>
    </source>
</evidence>
<protein>
    <submittedName>
        <fullName evidence="2">Uncharacterized protein</fullName>
    </submittedName>
</protein>
<comment type="caution">
    <text evidence="2">The sequence shown here is derived from an EMBL/GenBank/DDBJ whole genome shotgun (WGS) entry which is preliminary data.</text>
</comment>
<feature type="region of interest" description="Disordered" evidence="1">
    <location>
        <begin position="184"/>
        <end position="203"/>
    </location>
</feature>
<proteinExistence type="predicted"/>
<feature type="compositionally biased region" description="Acidic residues" evidence="1">
    <location>
        <begin position="308"/>
        <end position="319"/>
    </location>
</feature>
<sequence>MPTKDWKSNFRLRSDIKSKESTLQVVYDVLKLTPFYKAFLFTTDVPTIYMQEFWATTTVYHHSICFKMNNKKHIVNLEYFREMLQICPRLPNQPFDELPFEEEILAFLKELGHSGEIKKITDVNINKLHQPWRSFAAVINKFLSGKNIGAEPPKIKASVRKTQSISNTTVPLPTDKGTRLKILAKGKQPDEGSGIIPGVLDVPTYESDNGKISWKSSEDDDDDDDVQLSEHDEDVDDQSDDESQDDQEDDDDDQIDSDNDGDEFVHPKFSTHDEESFDPIVRTPFQVEKSDDEGKDDDSHGKNVQGDEGPDAEDNDNELYGDLNINLEGRDIRMVNVHTTQVIEDIHVTLNPVNPDGQQQSSSVSSQFVLNMLNPRPDTGVDFIFDLTLRVDVQVTTTVEPPLLSATTLPPPSPIMSQLQQTPAPSPTTLPKVNFPEFMQTNQFAEDVSSIPGIVNKYIDHRMNEAVKVAVQLPSNRLRDEAQAENEDFISKLDVNIQKIIKEQVKVQVSKILPKIEKSVNEQLEAKVLTRASNSSKTSYAVAADLSELELKKILIKKMESNKSIHISDEQKNLYKALVDAYESTYGRIQPWISNLEKKADSRTSFDEMMDTPVDFLAFVMNRLKVDTLTPELLAGPTYELMKGSCKSLVELEFFLEKVYKATTDQLDCNNPEGQQYPHDLLKPLPLIPNSQGHHVIPFDHFINNDLEYLRGGASSRKYTTSVTMIKAADYGHIKWIEDLNVHEKHHHPTTCGRSSIRCRKLPKKLNLTKPNTYRTDLKRKEAYTAYSIQEDSSIRIKTSRTGNSDEVFASDYLERSNKDRAAAMIQAIDKQLKTRRIIRSLEKFVGDNEGLWYEFAKLEASMKWRNGPCGVVARNEQQRGTWLVLWPSIELKVLIDEVELSWRSVVVPAVPATKNSPAVPEHTTVETLQTMSPKNKVHYESEKEAIHLILTGIGDDIYLNVDAYKTTQETWEVIERLQQGESLNI</sequence>
<evidence type="ECO:0000313" key="2">
    <source>
        <dbReference type="EMBL" id="GEU44660.1"/>
    </source>
</evidence>
<feature type="compositionally biased region" description="Acidic residues" evidence="1">
    <location>
        <begin position="218"/>
        <end position="262"/>
    </location>
</feature>
<dbReference type="EMBL" id="BKCJ010001876">
    <property type="protein sequence ID" value="GEU44660.1"/>
    <property type="molecule type" value="Genomic_DNA"/>
</dbReference>
<accession>A0A6L2K790</accession>
<name>A0A6L2K790_TANCI</name>
<dbReference type="AlphaFoldDB" id="A0A6L2K790"/>